<accession>A0A212S151</accession>
<dbReference type="InterPro" id="IPR035973">
    <property type="entry name" value="Cyt_c_oxidase_su3-like_sf"/>
</dbReference>
<feature type="transmembrane region" description="Helical" evidence="19">
    <location>
        <begin position="181"/>
        <end position="201"/>
    </location>
</feature>
<name>A0A212S151_9PROT</name>
<dbReference type="GO" id="GO:0004129">
    <property type="term" value="F:cytochrome-c oxidase activity"/>
    <property type="evidence" value="ECO:0007669"/>
    <property type="project" value="InterPro"/>
</dbReference>
<comment type="function">
    <text evidence="12">Cytochrome bo(3) ubiquinol terminal oxidase is the component of the aerobic respiratory chain of E.coli that predominates when cells are grown at high aeration. Has proton pump activity across the membrane in addition to electron transfer, pumping 2 protons/electron.</text>
</comment>
<feature type="domain" description="Heme-copper oxidase subunit III family profile" evidence="20">
    <location>
        <begin position="26"/>
        <end position="202"/>
    </location>
</feature>
<evidence type="ECO:0000256" key="15">
    <source>
        <dbReference type="ARBA" id="ARBA00032189"/>
    </source>
</evidence>
<feature type="transmembrane region" description="Helical" evidence="19">
    <location>
        <begin position="138"/>
        <end position="161"/>
    </location>
</feature>
<keyword evidence="22" id="KW-1185">Reference proteome</keyword>
<evidence type="ECO:0000256" key="5">
    <source>
        <dbReference type="ARBA" id="ARBA00022448"/>
    </source>
</evidence>
<dbReference type="InterPro" id="IPR014206">
    <property type="entry name" value="Cyt_c_ubiqinol_oxidase_su3"/>
</dbReference>
<evidence type="ECO:0000256" key="2">
    <source>
        <dbReference type="ARBA" id="ARBA00010581"/>
    </source>
</evidence>
<evidence type="ECO:0000256" key="19">
    <source>
        <dbReference type="SAM" id="Phobius"/>
    </source>
</evidence>
<protein>
    <recommendedName>
        <fullName evidence="4">Cytochrome bo(3) ubiquinol oxidase subunit 3</fullName>
    </recommendedName>
    <alternativeName>
        <fullName evidence="15">Cytochrome o ubiquinol oxidase subunit 3</fullName>
    </alternativeName>
    <alternativeName>
        <fullName evidence="13">Oxidase bo(3) subunit 3</fullName>
    </alternativeName>
    <alternativeName>
        <fullName evidence="16">Ubiquinol oxidase polypeptide III</fullName>
    </alternativeName>
    <alternativeName>
        <fullName evidence="14">Ubiquinol oxidase subunit 3</fullName>
    </alternativeName>
</protein>
<proteinExistence type="inferred from homology"/>
<evidence type="ECO:0000313" key="22">
    <source>
        <dbReference type="Proteomes" id="UP000197065"/>
    </source>
</evidence>
<evidence type="ECO:0000256" key="17">
    <source>
        <dbReference type="RuleBase" id="RU003376"/>
    </source>
</evidence>
<feature type="region of interest" description="Disordered" evidence="18">
    <location>
        <begin position="1"/>
        <end position="22"/>
    </location>
</feature>
<evidence type="ECO:0000256" key="3">
    <source>
        <dbReference type="ARBA" id="ARBA00011700"/>
    </source>
</evidence>
<comment type="subcellular location">
    <subcellularLocation>
        <location evidence="1 17">Cell membrane</location>
        <topology evidence="1 17">Multi-pass membrane protein</topology>
    </subcellularLocation>
</comment>
<evidence type="ECO:0000256" key="9">
    <source>
        <dbReference type="ARBA" id="ARBA00022989"/>
    </source>
</evidence>
<dbReference type="InterPro" id="IPR033946">
    <property type="entry name" value="Ubiquinol_oxase_su3_dom"/>
</dbReference>
<dbReference type="Pfam" id="PF00510">
    <property type="entry name" value="COX3"/>
    <property type="match status" value="1"/>
</dbReference>
<feature type="transmembrane region" description="Helical" evidence="19">
    <location>
        <begin position="62"/>
        <end position="85"/>
    </location>
</feature>
<evidence type="ECO:0000256" key="16">
    <source>
        <dbReference type="ARBA" id="ARBA00032717"/>
    </source>
</evidence>
<sequence length="203" mass="22489">MTAVDDAADTHDSQEEHHDSGSTTTLGFWIYLMSDCILFAALFATFAVLRGNVADGPTGQQIFELPFVLAETFILLFSSFTYGLAMLAMGEGDRKMLFRWLGATFILGAAFLTMEVYEFHHLIKEGFGPDRSGFLSSFFTLVATHGLHVTAGMVWMIVLLIQVMLRGITGVNQTRLACLGVFWHFLDVIWIGVFTVVYLLGAI</sequence>
<feature type="compositionally biased region" description="Basic and acidic residues" evidence="18">
    <location>
        <begin position="8"/>
        <end position="20"/>
    </location>
</feature>
<evidence type="ECO:0000256" key="14">
    <source>
        <dbReference type="ARBA" id="ARBA00031884"/>
    </source>
</evidence>
<evidence type="ECO:0000256" key="13">
    <source>
        <dbReference type="ARBA" id="ARBA00030072"/>
    </source>
</evidence>
<dbReference type="PROSITE" id="PS50253">
    <property type="entry name" value="COX3"/>
    <property type="match status" value="1"/>
</dbReference>
<comment type="similarity">
    <text evidence="2 17">Belongs to the cytochrome c oxidase subunit 3 family.</text>
</comment>
<evidence type="ECO:0000256" key="4">
    <source>
        <dbReference type="ARBA" id="ARBA00014687"/>
    </source>
</evidence>
<keyword evidence="11 19" id="KW-0472">Membrane</keyword>
<dbReference type="CDD" id="cd02863">
    <property type="entry name" value="Ubiquinol_oxidase_III"/>
    <property type="match status" value="1"/>
</dbReference>
<dbReference type="Proteomes" id="UP000197065">
    <property type="component" value="Unassembled WGS sequence"/>
</dbReference>
<organism evidence="21 22">
    <name type="scientific">Arboricoccus pini</name>
    <dbReference type="NCBI Taxonomy" id="1963835"/>
    <lineage>
        <taxon>Bacteria</taxon>
        <taxon>Pseudomonadati</taxon>
        <taxon>Pseudomonadota</taxon>
        <taxon>Alphaproteobacteria</taxon>
        <taxon>Geminicoccales</taxon>
        <taxon>Geminicoccaceae</taxon>
        <taxon>Arboricoccus</taxon>
    </lineage>
</organism>
<dbReference type="Gene3D" id="1.20.120.80">
    <property type="entry name" value="Cytochrome c oxidase, subunit III, four-helix bundle"/>
    <property type="match status" value="1"/>
</dbReference>
<feature type="transmembrane region" description="Helical" evidence="19">
    <location>
        <begin position="97"/>
        <end position="117"/>
    </location>
</feature>
<dbReference type="GO" id="GO:0005886">
    <property type="term" value="C:plasma membrane"/>
    <property type="evidence" value="ECO:0007669"/>
    <property type="project" value="UniProtKB-SubCell"/>
</dbReference>
<dbReference type="InterPro" id="IPR024791">
    <property type="entry name" value="Cyt_c/ubiquinol_Oxase_su3"/>
</dbReference>
<dbReference type="FunFam" id="1.20.120.80:FF:000001">
    <property type="entry name" value="Cytochrome (Ubi)quinol oxidase subunit III"/>
    <property type="match status" value="1"/>
</dbReference>
<keyword evidence="6" id="KW-1003">Cell membrane</keyword>
<keyword evidence="8" id="KW-0249">Electron transport</keyword>
<dbReference type="NCBIfam" id="TIGR02842">
    <property type="entry name" value="CyoC"/>
    <property type="match status" value="1"/>
</dbReference>
<evidence type="ECO:0000256" key="8">
    <source>
        <dbReference type="ARBA" id="ARBA00022982"/>
    </source>
</evidence>
<dbReference type="PANTHER" id="PTHR11403">
    <property type="entry name" value="CYTOCHROME C OXIDASE SUBUNIT III"/>
    <property type="match status" value="1"/>
</dbReference>
<evidence type="ECO:0000313" key="21">
    <source>
        <dbReference type="EMBL" id="SNB78714.1"/>
    </source>
</evidence>
<dbReference type="PANTHER" id="PTHR11403:SF2">
    <property type="entry name" value="CYTOCHROME BO(3) UBIQUINOL OXIDASE SUBUNIT 3"/>
    <property type="match status" value="1"/>
</dbReference>
<keyword evidence="9 19" id="KW-1133">Transmembrane helix</keyword>
<evidence type="ECO:0000256" key="18">
    <source>
        <dbReference type="SAM" id="MobiDB-lite"/>
    </source>
</evidence>
<dbReference type="GO" id="GO:0019646">
    <property type="term" value="P:aerobic electron transport chain"/>
    <property type="evidence" value="ECO:0007669"/>
    <property type="project" value="InterPro"/>
</dbReference>
<evidence type="ECO:0000256" key="10">
    <source>
        <dbReference type="ARBA" id="ARBA00023002"/>
    </source>
</evidence>
<keyword evidence="10" id="KW-0560">Oxidoreductase</keyword>
<reference evidence="21 22" key="1">
    <citation type="submission" date="2017-06" db="EMBL/GenBank/DDBJ databases">
        <authorList>
            <person name="Kim H.J."/>
            <person name="Triplett B.A."/>
        </authorList>
    </citation>
    <scope>NUCLEOTIDE SEQUENCE [LARGE SCALE GENOMIC DNA]</scope>
    <source>
        <strain evidence="21 22">B29T1</strain>
    </source>
</reference>
<keyword evidence="5" id="KW-0813">Transport</keyword>
<keyword evidence="7 17" id="KW-0812">Transmembrane</keyword>
<dbReference type="SUPFAM" id="SSF81452">
    <property type="entry name" value="Cytochrome c oxidase subunit III-like"/>
    <property type="match status" value="1"/>
</dbReference>
<feature type="transmembrane region" description="Helical" evidence="19">
    <location>
        <begin position="28"/>
        <end position="50"/>
    </location>
</feature>
<dbReference type="InterPro" id="IPR013833">
    <property type="entry name" value="Cyt_c_oxidase_su3_a-hlx"/>
</dbReference>
<evidence type="ECO:0000256" key="6">
    <source>
        <dbReference type="ARBA" id="ARBA00022475"/>
    </source>
</evidence>
<dbReference type="InterPro" id="IPR000298">
    <property type="entry name" value="Cyt_c_oxidase-like_su3"/>
</dbReference>
<gene>
    <name evidence="21" type="ORF">SAMN07250955_11929</name>
</gene>
<evidence type="ECO:0000256" key="12">
    <source>
        <dbReference type="ARBA" id="ARBA00025694"/>
    </source>
</evidence>
<evidence type="ECO:0000256" key="1">
    <source>
        <dbReference type="ARBA" id="ARBA00004651"/>
    </source>
</evidence>
<comment type="subunit">
    <text evidence="3">Heterooctamer of two A chains, two B chains, two C chains and two D chains.</text>
</comment>
<evidence type="ECO:0000259" key="20">
    <source>
        <dbReference type="PROSITE" id="PS50253"/>
    </source>
</evidence>
<evidence type="ECO:0000256" key="7">
    <source>
        <dbReference type="ARBA" id="ARBA00022692"/>
    </source>
</evidence>
<dbReference type="EMBL" id="FYEH01000019">
    <property type="protein sequence ID" value="SNB78714.1"/>
    <property type="molecule type" value="Genomic_DNA"/>
</dbReference>
<dbReference type="AlphaFoldDB" id="A0A212S151"/>
<evidence type="ECO:0000256" key="11">
    <source>
        <dbReference type="ARBA" id="ARBA00023136"/>
    </source>
</evidence>
<dbReference type="GO" id="GO:0009486">
    <property type="term" value="F:cytochrome bo3 ubiquinol oxidase activity"/>
    <property type="evidence" value="ECO:0007669"/>
    <property type="project" value="InterPro"/>
</dbReference>